<evidence type="ECO:0000313" key="2">
    <source>
        <dbReference type="EMBL" id="VDK46396.1"/>
    </source>
</evidence>
<evidence type="ECO:0000313" key="3">
    <source>
        <dbReference type="Proteomes" id="UP000281553"/>
    </source>
</evidence>
<gene>
    <name evidence="2" type="ORF">DILT_LOCUS1551</name>
</gene>
<dbReference type="AlphaFoldDB" id="A0A3P6Q472"/>
<evidence type="ECO:0000256" key="1">
    <source>
        <dbReference type="SAM" id="MobiDB-lite"/>
    </source>
</evidence>
<proteinExistence type="predicted"/>
<name>A0A3P6Q472_DIBLA</name>
<accession>A0A3P6Q472</accession>
<keyword evidence="3" id="KW-1185">Reference proteome</keyword>
<dbReference type="EMBL" id="UYRU01011036">
    <property type="protein sequence ID" value="VDK46396.1"/>
    <property type="molecule type" value="Genomic_DNA"/>
</dbReference>
<dbReference type="Proteomes" id="UP000281553">
    <property type="component" value="Unassembled WGS sequence"/>
</dbReference>
<protein>
    <submittedName>
        <fullName evidence="2">Uncharacterized protein</fullName>
    </submittedName>
</protein>
<sequence length="79" mass="8884">MRTACPRRSRDPLPRLQTSVAQHSGARRERSSFPALVREGCHDDTRDPCAAQLRSFRQVAVSCVPRQSTKAPFLLCYSP</sequence>
<organism evidence="2 3">
    <name type="scientific">Dibothriocephalus latus</name>
    <name type="common">Fish tapeworm</name>
    <name type="synonym">Diphyllobothrium latum</name>
    <dbReference type="NCBI Taxonomy" id="60516"/>
    <lineage>
        <taxon>Eukaryota</taxon>
        <taxon>Metazoa</taxon>
        <taxon>Spiralia</taxon>
        <taxon>Lophotrochozoa</taxon>
        <taxon>Platyhelminthes</taxon>
        <taxon>Cestoda</taxon>
        <taxon>Eucestoda</taxon>
        <taxon>Diphyllobothriidea</taxon>
        <taxon>Diphyllobothriidae</taxon>
        <taxon>Dibothriocephalus</taxon>
    </lineage>
</organism>
<feature type="region of interest" description="Disordered" evidence="1">
    <location>
        <begin position="1"/>
        <end position="31"/>
    </location>
</feature>
<reference evidence="2 3" key="1">
    <citation type="submission" date="2018-11" db="EMBL/GenBank/DDBJ databases">
        <authorList>
            <consortium name="Pathogen Informatics"/>
        </authorList>
    </citation>
    <scope>NUCLEOTIDE SEQUENCE [LARGE SCALE GENOMIC DNA]</scope>
</reference>